<keyword evidence="4 7" id="KW-0813">Transport</keyword>
<comment type="similarity">
    <text evidence="2 7">Belongs to the PhoU family.</text>
</comment>
<comment type="subcellular location">
    <subcellularLocation>
        <location evidence="1 7">Cytoplasm</location>
    </subcellularLocation>
</comment>
<dbReference type="InterPro" id="IPR038078">
    <property type="entry name" value="PhoU-like_sf"/>
</dbReference>
<protein>
    <recommendedName>
        <fullName evidence="7">Phosphate-specific transport system accessory protein PhoU</fullName>
    </recommendedName>
</protein>
<feature type="domain" description="PhoU" evidence="8">
    <location>
        <begin position="19"/>
        <end position="106"/>
    </location>
</feature>
<dbReference type="AlphaFoldDB" id="A0A1G8MNE2"/>
<proteinExistence type="inferred from homology"/>
<organism evidence="9 10">
    <name type="scientific">Alteribacillus bidgolensis</name>
    <dbReference type="NCBI Taxonomy" id="930129"/>
    <lineage>
        <taxon>Bacteria</taxon>
        <taxon>Bacillati</taxon>
        <taxon>Bacillota</taxon>
        <taxon>Bacilli</taxon>
        <taxon>Bacillales</taxon>
        <taxon>Bacillaceae</taxon>
        <taxon>Alteribacillus</taxon>
    </lineage>
</organism>
<keyword evidence="5 7" id="KW-0963">Cytoplasm</keyword>
<evidence type="ECO:0000313" key="9">
    <source>
        <dbReference type="EMBL" id="SDI69376.1"/>
    </source>
</evidence>
<evidence type="ECO:0000256" key="4">
    <source>
        <dbReference type="ARBA" id="ARBA00022448"/>
    </source>
</evidence>
<dbReference type="GO" id="GO:0045936">
    <property type="term" value="P:negative regulation of phosphate metabolic process"/>
    <property type="evidence" value="ECO:0007669"/>
    <property type="project" value="InterPro"/>
</dbReference>
<feature type="domain" description="PhoU" evidence="8">
    <location>
        <begin position="121"/>
        <end position="206"/>
    </location>
</feature>
<evidence type="ECO:0000313" key="10">
    <source>
        <dbReference type="Proteomes" id="UP000199017"/>
    </source>
</evidence>
<accession>A0A1G8MNE2</accession>
<comment type="function">
    <text evidence="7">Plays a role in the regulation of phosphate uptake.</text>
</comment>
<evidence type="ECO:0000256" key="1">
    <source>
        <dbReference type="ARBA" id="ARBA00004496"/>
    </source>
</evidence>
<name>A0A1G8MNE2_9BACI</name>
<comment type="subunit">
    <text evidence="3 7">Homodimer.</text>
</comment>
<dbReference type="Gene3D" id="1.20.58.220">
    <property type="entry name" value="Phosphate transport system protein phou homolog 2, domain 2"/>
    <property type="match status" value="2"/>
</dbReference>
<dbReference type="PIRSF" id="PIRSF003107">
    <property type="entry name" value="PhoU"/>
    <property type="match status" value="1"/>
</dbReference>
<dbReference type="PANTHER" id="PTHR42930:SF3">
    <property type="entry name" value="PHOSPHATE-SPECIFIC TRANSPORT SYSTEM ACCESSORY PROTEIN PHOU"/>
    <property type="match status" value="1"/>
</dbReference>
<dbReference type="GO" id="GO:0030643">
    <property type="term" value="P:intracellular phosphate ion homeostasis"/>
    <property type="evidence" value="ECO:0007669"/>
    <property type="project" value="InterPro"/>
</dbReference>
<dbReference type="InterPro" id="IPR028366">
    <property type="entry name" value="PhoU"/>
</dbReference>
<dbReference type="SUPFAM" id="SSF109755">
    <property type="entry name" value="PhoU-like"/>
    <property type="match status" value="1"/>
</dbReference>
<dbReference type="GO" id="GO:0005737">
    <property type="term" value="C:cytoplasm"/>
    <property type="evidence" value="ECO:0007669"/>
    <property type="project" value="UniProtKB-SubCell"/>
</dbReference>
<dbReference type="GO" id="GO:0006817">
    <property type="term" value="P:phosphate ion transport"/>
    <property type="evidence" value="ECO:0007669"/>
    <property type="project" value="UniProtKB-KW"/>
</dbReference>
<dbReference type="RefSeq" id="WP_091586814.1">
    <property type="nucleotide sequence ID" value="NZ_FNDU01000010.1"/>
</dbReference>
<evidence type="ECO:0000256" key="5">
    <source>
        <dbReference type="ARBA" id="ARBA00022490"/>
    </source>
</evidence>
<dbReference type="PANTHER" id="PTHR42930">
    <property type="entry name" value="PHOSPHATE-SPECIFIC TRANSPORT SYSTEM ACCESSORY PROTEIN PHOU"/>
    <property type="match status" value="1"/>
</dbReference>
<dbReference type="InterPro" id="IPR026022">
    <property type="entry name" value="PhoU_dom"/>
</dbReference>
<keyword evidence="6 7" id="KW-0592">Phosphate transport</keyword>
<dbReference type="STRING" id="930129.SAMN05216352_110119"/>
<dbReference type="NCBIfam" id="TIGR02135">
    <property type="entry name" value="phoU_full"/>
    <property type="match status" value="1"/>
</dbReference>
<gene>
    <name evidence="9" type="ORF">SAMN05216352_110119</name>
</gene>
<evidence type="ECO:0000256" key="3">
    <source>
        <dbReference type="ARBA" id="ARBA00011738"/>
    </source>
</evidence>
<evidence type="ECO:0000256" key="2">
    <source>
        <dbReference type="ARBA" id="ARBA00008107"/>
    </source>
</evidence>
<dbReference type="FunFam" id="1.20.58.220:FF:000004">
    <property type="entry name" value="Phosphate-specific transport system accessory protein PhoU"/>
    <property type="match status" value="1"/>
</dbReference>
<evidence type="ECO:0000259" key="8">
    <source>
        <dbReference type="Pfam" id="PF01895"/>
    </source>
</evidence>
<keyword evidence="10" id="KW-1185">Reference proteome</keyword>
<dbReference type="EMBL" id="FNDU01000010">
    <property type="protein sequence ID" value="SDI69376.1"/>
    <property type="molecule type" value="Genomic_DNA"/>
</dbReference>
<sequence length="219" mass="25001">MSFTRGSFDKELVNLKVTLEQMGQDTISYFEEVLTAFFEQDAETARALMQKDEAINKQEDIIQERAIMLIARQQPVASDLRKIICALKIANDIERIADFAVNVCKSTIRLEKGGNLDFKTINKMAELSLKMFAETLNAYMEEDAAKAKVSAETDDEIDKLHSTTLEKLMRETSQFPNSINQLIQIAYVSRYMERVADHVTNIAEQVIYLVKGERFTLNN</sequence>
<reference evidence="9 10" key="1">
    <citation type="submission" date="2016-10" db="EMBL/GenBank/DDBJ databases">
        <authorList>
            <person name="de Groot N.N."/>
        </authorList>
    </citation>
    <scope>NUCLEOTIDE SEQUENCE [LARGE SCALE GENOMIC DNA]</scope>
    <source>
        <strain evidence="10">P4B,CCM 7963,CECT 7998,DSM 25260,IBRC-M 10614,KCTC 13821</strain>
    </source>
</reference>
<evidence type="ECO:0000256" key="7">
    <source>
        <dbReference type="PIRNR" id="PIRNR003107"/>
    </source>
</evidence>
<dbReference type="Proteomes" id="UP000199017">
    <property type="component" value="Unassembled WGS sequence"/>
</dbReference>
<evidence type="ECO:0000256" key="6">
    <source>
        <dbReference type="ARBA" id="ARBA00022592"/>
    </source>
</evidence>
<dbReference type="OrthoDB" id="9814256at2"/>
<dbReference type="Pfam" id="PF01895">
    <property type="entry name" value="PhoU"/>
    <property type="match status" value="2"/>
</dbReference>